<dbReference type="PANTHER" id="PTHR10655:SF17">
    <property type="entry name" value="LYSOPHOSPHOLIPASE-LIKE PROTEIN 1"/>
    <property type="match status" value="1"/>
</dbReference>
<name>A0AAU7T8F0_9ACTN</name>
<dbReference type="GO" id="GO:0016787">
    <property type="term" value="F:hydrolase activity"/>
    <property type="evidence" value="ECO:0007669"/>
    <property type="project" value="UniProtKB-KW"/>
</dbReference>
<dbReference type="AlphaFoldDB" id="A0AAU7T8F0"/>
<dbReference type="Pfam" id="PF02230">
    <property type="entry name" value="Abhydrolase_2"/>
    <property type="match status" value="1"/>
</dbReference>
<comment type="similarity">
    <text evidence="1">Belongs to the AB hydrolase superfamily. AB hydrolase 2 family.</text>
</comment>
<proteinExistence type="inferred from homology"/>
<dbReference type="InterPro" id="IPR029058">
    <property type="entry name" value="AB_hydrolase_fold"/>
</dbReference>
<gene>
    <name evidence="4" type="ORF">ABN611_31170</name>
</gene>
<evidence type="ECO:0000256" key="2">
    <source>
        <dbReference type="ARBA" id="ARBA00022801"/>
    </source>
</evidence>
<accession>A0AAU7T8F0</accession>
<protein>
    <submittedName>
        <fullName evidence="4">Alpha/beta hydrolase</fullName>
    </submittedName>
</protein>
<dbReference type="SUPFAM" id="SSF53474">
    <property type="entry name" value="alpha/beta-Hydrolases"/>
    <property type="match status" value="1"/>
</dbReference>
<dbReference type="PANTHER" id="PTHR10655">
    <property type="entry name" value="LYSOPHOSPHOLIPASE-RELATED"/>
    <property type="match status" value="1"/>
</dbReference>
<reference evidence="4" key="1">
    <citation type="submission" date="2024-06" db="EMBL/GenBank/DDBJ databases">
        <title>Kribbella sp. strain HUAS MG21 genome sequences.</title>
        <authorList>
            <person name="Mo P."/>
        </authorList>
    </citation>
    <scope>NUCLEOTIDE SEQUENCE</scope>
    <source>
        <strain evidence="4">HUAS MG21</strain>
    </source>
</reference>
<feature type="domain" description="Phospholipase/carboxylesterase/thioesterase" evidence="3">
    <location>
        <begin position="87"/>
        <end position="205"/>
    </location>
</feature>
<evidence type="ECO:0000313" key="4">
    <source>
        <dbReference type="EMBL" id="XBV23018.1"/>
    </source>
</evidence>
<keyword evidence="2 4" id="KW-0378">Hydrolase</keyword>
<dbReference type="RefSeq" id="WP_350275857.1">
    <property type="nucleotide sequence ID" value="NZ_CP158165.1"/>
</dbReference>
<sequence length="208" mass="22653">MSEEPLERPHVWRPGTFTPPLLLLHGTGGDEQDLLPLRPHLAPGSAVLSPRGTVLEHGMARFFRRLREGVFDEDDLRLRADELAAFLTAAEQKYGVPAGSWLAVGFSNGANMASALLVRHPESLAGAVLLAAMVPFAADEPEDHALAGKRVLIVNGDHDPMATPQQTTRLAEQLRRRDADVELLTFPGGHTIDPGQLPRIRTFVNPQS</sequence>
<evidence type="ECO:0000259" key="3">
    <source>
        <dbReference type="Pfam" id="PF02230"/>
    </source>
</evidence>
<evidence type="ECO:0000256" key="1">
    <source>
        <dbReference type="ARBA" id="ARBA00006499"/>
    </source>
</evidence>
<dbReference type="InterPro" id="IPR050565">
    <property type="entry name" value="LYPA1-2/EST-like"/>
</dbReference>
<dbReference type="InterPro" id="IPR003140">
    <property type="entry name" value="PLipase/COase/thioEstase"/>
</dbReference>
<organism evidence="4">
    <name type="scientific">Kribbella sp. HUAS MG21</name>
    <dbReference type="NCBI Taxonomy" id="3160966"/>
    <lineage>
        <taxon>Bacteria</taxon>
        <taxon>Bacillati</taxon>
        <taxon>Actinomycetota</taxon>
        <taxon>Actinomycetes</taxon>
        <taxon>Propionibacteriales</taxon>
        <taxon>Kribbellaceae</taxon>
        <taxon>Kribbella</taxon>
    </lineage>
</organism>
<dbReference type="EMBL" id="CP158165">
    <property type="protein sequence ID" value="XBV23018.1"/>
    <property type="molecule type" value="Genomic_DNA"/>
</dbReference>
<dbReference type="Gene3D" id="3.40.50.1820">
    <property type="entry name" value="alpha/beta hydrolase"/>
    <property type="match status" value="1"/>
</dbReference>